<dbReference type="AlphaFoldDB" id="A0A6B0TRN7"/>
<evidence type="ECO:0000313" key="1">
    <source>
        <dbReference type="EMBL" id="MXU82522.1"/>
    </source>
</evidence>
<name>A0A6B0TRN7_IXORI</name>
<dbReference type="EMBL" id="GIFC01000439">
    <property type="protein sequence ID" value="MXU82522.1"/>
    <property type="molecule type" value="Transcribed_RNA"/>
</dbReference>
<reference evidence="1" key="1">
    <citation type="submission" date="2019-12" db="EMBL/GenBank/DDBJ databases">
        <title>An insight into the sialome of adult female Ixodes ricinus ticks feeding for 6 days.</title>
        <authorList>
            <person name="Perner J."/>
            <person name="Ribeiro J.M.C."/>
        </authorList>
    </citation>
    <scope>NUCLEOTIDE SEQUENCE</scope>
    <source>
        <strain evidence="1">Semi-engorged</strain>
        <tissue evidence="1">Salivary glands</tissue>
    </source>
</reference>
<accession>A0A6B0TRN7</accession>
<sequence length="69" mass="8050">MNNLGFFFYPWSQFPFAVFFLLAFFSSFSGNACVTIFVNEEYYNCRQFCLLAFYPCNAVRKFSFPSGST</sequence>
<proteinExistence type="predicted"/>
<organism evidence="1">
    <name type="scientific">Ixodes ricinus</name>
    <name type="common">Common tick</name>
    <name type="synonym">Acarus ricinus</name>
    <dbReference type="NCBI Taxonomy" id="34613"/>
    <lineage>
        <taxon>Eukaryota</taxon>
        <taxon>Metazoa</taxon>
        <taxon>Ecdysozoa</taxon>
        <taxon>Arthropoda</taxon>
        <taxon>Chelicerata</taxon>
        <taxon>Arachnida</taxon>
        <taxon>Acari</taxon>
        <taxon>Parasitiformes</taxon>
        <taxon>Ixodida</taxon>
        <taxon>Ixodoidea</taxon>
        <taxon>Ixodidae</taxon>
        <taxon>Ixodinae</taxon>
        <taxon>Ixodes</taxon>
    </lineage>
</organism>
<protein>
    <submittedName>
        <fullName evidence="1">Uncharacterized protein</fullName>
    </submittedName>
</protein>